<dbReference type="GO" id="GO:0022857">
    <property type="term" value="F:transmembrane transporter activity"/>
    <property type="evidence" value="ECO:0007669"/>
    <property type="project" value="InterPro"/>
</dbReference>
<dbReference type="InterPro" id="IPR011701">
    <property type="entry name" value="MFS"/>
</dbReference>
<evidence type="ECO:0000256" key="1">
    <source>
        <dbReference type="ARBA" id="ARBA00004141"/>
    </source>
</evidence>
<dbReference type="PANTHER" id="PTHR23514:SF13">
    <property type="entry name" value="INNER MEMBRANE PROTEIN YBJJ"/>
    <property type="match status" value="1"/>
</dbReference>
<dbReference type="Pfam" id="PF07690">
    <property type="entry name" value="MFS_1"/>
    <property type="match status" value="1"/>
</dbReference>
<feature type="transmembrane region" description="Helical" evidence="5">
    <location>
        <begin position="172"/>
        <end position="190"/>
    </location>
</feature>
<evidence type="ECO:0000256" key="2">
    <source>
        <dbReference type="ARBA" id="ARBA00022692"/>
    </source>
</evidence>
<sequence>MSAPGPATSTHLPTSADRRARVAGAVAYAVQGVCFAALVTRIPALKDRFGLSEASLALLLAIVPLVAGVGSVAAGAVAARIGASSVLRVMGPVVPLAIAAVGFCQSIPALVVALVVVGLGLGSVDAAMNTHGVGVQARYGRSVMASFYAVFSLAGIVGAGLSVLAADSTLSLGFFFSGIAIVVVAAQLIAGPSLLKGLVEPDGTVDEASPEHPAAAPVRVPWRPIVLIGLALTCVYIADSAASNWSAVYLADGLGSTESVAALAYLVYALTTLVARVVVDRGVMRRGPVPLVRAGALLAAAAAVMVALAPTPALGLLGFAVLGVGIAPVIPLAFSAAASHDPGGTGVAVSRVNVFNYAGFVLGAPLVGLVAEASSLRWAFAVLVPLLLAAAVLAPHFAPERREGEVSA</sequence>
<feature type="transmembrane region" description="Helical" evidence="5">
    <location>
        <begin position="225"/>
        <end position="248"/>
    </location>
</feature>
<keyword evidence="2 5" id="KW-0812">Transmembrane</keyword>
<proteinExistence type="predicted"/>
<dbReference type="InterPro" id="IPR020846">
    <property type="entry name" value="MFS_dom"/>
</dbReference>
<dbReference type="EMBL" id="CAFBNF010000182">
    <property type="protein sequence ID" value="CAB4952569.1"/>
    <property type="molecule type" value="Genomic_DNA"/>
</dbReference>
<dbReference type="AlphaFoldDB" id="A0A6J7KDE3"/>
<keyword evidence="3 5" id="KW-1133">Transmembrane helix</keyword>
<protein>
    <submittedName>
        <fullName evidence="7">Unannotated protein</fullName>
    </submittedName>
</protein>
<feature type="transmembrane region" description="Helical" evidence="5">
    <location>
        <begin position="56"/>
        <end position="81"/>
    </location>
</feature>
<evidence type="ECO:0000259" key="6">
    <source>
        <dbReference type="PROSITE" id="PS50850"/>
    </source>
</evidence>
<dbReference type="CDD" id="cd17393">
    <property type="entry name" value="MFS_MosC_like"/>
    <property type="match status" value="1"/>
</dbReference>
<dbReference type="GO" id="GO:0016020">
    <property type="term" value="C:membrane"/>
    <property type="evidence" value="ECO:0007669"/>
    <property type="project" value="UniProtKB-SubCell"/>
</dbReference>
<feature type="transmembrane region" description="Helical" evidence="5">
    <location>
        <begin position="315"/>
        <end position="334"/>
    </location>
</feature>
<feature type="transmembrane region" description="Helical" evidence="5">
    <location>
        <begin position="354"/>
        <end position="371"/>
    </location>
</feature>
<reference evidence="7" key="1">
    <citation type="submission" date="2020-05" db="EMBL/GenBank/DDBJ databases">
        <authorList>
            <person name="Chiriac C."/>
            <person name="Salcher M."/>
            <person name="Ghai R."/>
            <person name="Kavagutti S V."/>
        </authorList>
    </citation>
    <scope>NUCLEOTIDE SEQUENCE</scope>
</reference>
<feature type="transmembrane region" description="Helical" evidence="5">
    <location>
        <begin position="377"/>
        <end position="398"/>
    </location>
</feature>
<feature type="transmembrane region" description="Helical" evidence="5">
    <location>
        <begin position="20"/>
        <end position="44"/>
    </location>
</feature>
<name>A0A6J7KDE3_9ZZZZ</name>
<keyword evidence="4 5" id="KW-0472">Membrane</keyword>
<dbReference type="PANTHER" id="PTHR23514">
    <property type="entry name" value="BYPASS OF STOP CODON PROTEIN 6"/>
    <property type="match status" value="1"/>
</dbReference>
<gene>
    <name evidence="7" type="ORF">UFOPK3773_01494</name>
</gene>
<feature type="transmembrane region" description="Helical" evidence="5">
    <location>
        <begin position="260"/>
        <end position="279"/>
    </location>
</feature>
<evidence type="ECO:0000313" key="7">
    <source>
        <dbReference type="EMBL" id="CAB4952569.1"/>
    </source>
</evidence>
<feature type="domain" description="Major facilitator superfamily (MFS) profile" evidence="6">
    <location>
        <begin position="20"/>
        <end position="402"/>
    </location>
</feature>
<evidence type="ECO:0000256" key="4">
    <source>
        <dbReference type="ARBA" id="ARBA00023136"/>
    </source>
</evidence>
<accession>A0A6J7KDE3</accession>
<organism evidence="7">
    <name type="scientific">freshwater metagenome</name>
    <dbReference type="NCBI Taxonomy" id="449393"/>
    <lineage>
        <taxon>unclassified sequences</taxon>
        <taxon>metagenomes</taxon>
        <taxon>ecological metagenomes</taxon>
    </lineage>
</organism>
<evidence type="ECO:0000256" key="3">
    <source>
        <dbReference type="ARBA" id="ARBA00022989"/>
    </source>
</evidence>
<feature type="transmembrane region" description="Helical" evidence="5">
    <location>
        <begin position="143"/>
        <end position="166"/>
    </location>
</feature>
<feature type="transmembrane region" description="Helical" evidence="5">
    <location>
        <begin position="93"/>
        <end position="122"/>
    </location>
</feature>
<dbReference type="SUPFAM" id="SSF103473">
    <property type="entry name" value="MFS general substrate transporter"/>
    <property type="match status" value="1"/>
</dbReference>
<dbReference type="InterPro" id="IPR051788">
    <property type="entry name" value="MFS_Transporter"/>
</dbReference>
<dbReference type="Gene3D" id="1.20.1250.20">
    <property type="entry name" value="MFS general substrate transporter like domains"/>
    <property type="match status" value="2"/>
</dbReference>
<feature type="transmembrane region" description="Helical" evidence="5">
    <location>
        <begin position="291"/>
        <end position="309"/>
    </location>
</feature>
<evidence type="ECO:0000256" key="5">
    <source>
        <dbReference type="SAM" id="Phobius"/>
    </source>
</evidence>
<dbReference type="InterPro" id="IPR036259">
    <property type="entry name" value="MFS_trans_sf"/>
</dbReference>
<comment type="subcellular location">
    <subcellularLocation>
        <location evidence="1">Membrane</location>
        <topology evidence="1">Multi-pass membrane protein</topology>
    </subcellularLocation>
</comment>
<dbReference type="PROSITE" id="PS50850">
    <property type="entry name" value="MFS"/>
    <property type="match status" value="1"/>
</dbReference>